<keyword evidence="3" id="KW-1185">Reference proteome</keyword>
<gene>
    <name evidence="2" type="ORF">KC01_LOCUS25509</name>
</gene>
<dbReference type="Proteomes" id="UP001497482">
    <property type="component" value="Chromosome 21"/>
</dbReference>
<sequence length="330" mass="36078">MLVSGADLKLTIRQANYTSMSLQSTGRGRADVEVAVLQFTPYTLSLSGEETRLYPVPMPALEPGPSHWSLWIMFWITAALTQPYSPQLFCHRYPSVCPIMGDTDTGLSPGLCLVRASASPPCSLGMQQHMELVTEELTPSAPSSHSVEDTKRWWLSRCQAKGTLYSRSLFAFFEPSALDALEGRNVALPEGHAHQEAPDGHEYFHPFRSLSWGSSSRKYARGQVSNKRIMIADRKRKISVRTSSDMASRSCLRCEGGRACRQGKRSTSGSGGNVRRGRATSDPAPSAAASHGTWATFHPDVFLCFLSASIHTVISIGLSPGSWGFSFTSQ</sequence>
<protein>
    <submittedName>
        <fullName evidence="2">Uncharacterized protein</fullName>
    </submittedName>
</protein>
<proteinExistence type="predicted"/>
<organism evidence="2 3">
    <name type="scientific">Knipowitschia caucasica</name>
    <name type="common">Caucasian dwarf goby</name>
    <name type="synonym">Pomatoschistus caucasicus</name>
    <dbReference type="NCBI Taxonomy" id="637954"/>
    <lineage>
        <taxon>Eukaryota</taxon>
        <taxon>Metazoa</taxon>
        <taxon>Chordata</taxon>
        <taxon>Craniata</taxon>
        <taxon>Vertebrata</taxon>
        <taxon>Euteleostomi</taxon>
        <taxon>Actinopterygii</taxon>
        <taxon>Neopterygii</taxon>
        <taxon>Teleostei</taxon>
        <taxon>Neoteleostei</taxon>
        <taxon>Acanthomorphata</taxon>
        <taxon>Gobiaria</taxon>
        <taxon>Gobiiformes</taxon>
        <taxon>Gobioidei</taxon>
        <taxon>Gobiidae</taxon>
        <taxon>Gobiinae</taxon>
        <taxon>Knipowitschia</taxon>
    </lineage>
</organism>
<feature type="region of interest" description="Disordered" evidence="1">
    <location>
        <begin position="260"/>
        <end position="290"/>
    </location>
</feature>
<name>A0AAV2L9K8_KNICA</name>
<dbReference type="AlphaFoldDB" id="A0AAV2L9K8"/>
<dbReference type="EMBL" id="OZ035843">
    <property type="protein sequence ID" value="CAL1596910.1"/>
    <property type="molecule type" value="Genomic_DNA"/>
</dbReference>
<evidence type="ECO:0000313" key="3">
    <source>
        <dbReference type="Proteomes" id="UP001497482"/>
    </source>
</evidence>
<reference evidence="2 3" key="1">
    <citation type="submission" date="2024-04" db="EMBL/GenBank/DDBJ databases">
        <authorList>
            <person name="Waldvogel A.-M."/>
            <person name="Schoenle A."/>
        </authorList>
    </citation>
    <scope>NUCLEOTIDE SEQUENCE [LARGE SCALE GENOMIC DNA]</scope>
</reference>
<evidence type="ECO:0000313" key="2">
    <source>
        <dbReference type="EMBL" id="CAL1596910.1"/>
    </source>
</evidence>
<evidence type="ECO:0000256" key="1">
    <source>
        <dbReference type="SAM" id="MobiDB-lite"/>
    </source>
</evidence>
<accession>A0AAV2L9K8</accession>